<dbReference type="EMBL" id="GBRH01191022">
    <property type="protein sequence ID" value="JAE06874.1"/>
    <property type="molecule type" value="Transcribed_RNA"/>
</dbReference>
<name>A0A0A9F6N4_ARUDO</name>
<accession>A0A0A9F6N4</accession>
<proteinExistence type="predicted"/>
<evidence type="ECO:0000313" key="1">
    <source>
        <dbReference type="EMBL" id="JAE06874.1"/>
    </source>
</evidence>
<sequence>MKAILSAQAHSFPVKINVLSLKLIGSQRLNVICRNTAK</sequence>
<organism evidence="1">
    <name type="scientific">Arundo donax</name>
    <name type="common">Giant reed</name>
    <name type="synonym">Donax arundinaceus</name>
    <dbReference type="NCBI Taxonomy" id="35708"/>
    <lineage>
        <taxon>Eukaryota</taxon>
        <taxon>Viridiplantae</taxon>
        <taxon>Streptophyta</taxon>
        <taxon>Embryophyta</taxon>
        <taxon>Tracheophyta</taxon>
        <taxon>Spermatophyta</taxon>
        <taxon>Magnoliopsida</taxon>
        <taxon>Liliopsida</taxon>
        <taxon>Poales</taxon>
        <taxon>Poaceae</taxon>
        <taxon>PACMAD clade</taxon>
        <taxon>Arundinoideae</taxon>
        <taxon>Arundineae</taxon>
        <taxon>Arundo</taxon>
    </lineage>
</organism>
<dbReference type="AlphaFoldDB" id="A0A0A9F6N4"/>
<reference evidence="1" key="2">
    <citation type="journal article" date="2015" name="Data Brief">
        <title>Shoot transcriptome of the giant reed, Arundo donax.</title>
        <authorList>
            <person name="Barrero R.A."/>
            <person name="Guerrero F.D."/>
            <person name="Moolhuijzen P."/>
            <person name="Goolsby J.A."/>
            <person name="Tidwell J."/>
            <person name="Bellgard S.E."/>
            <person name="Bellgard M.I."/>
        </authorList>
    </citation>
    <scope>NUCLEOTIDE SEQUENCE</scope>
    <source>
        <tissue evidence="1">Shoot tissue taken approximately 20 cm above the soil surface</tissue>
    </source>
</reference>
<protein>
    <submittedName>
        <fullName evidence="1">Uncharacterized protein</fullName>
    </submittedName>
</protein>
<reference evidence="1" key="1">
    <citation type="submission" date="2014-09" db="EMBL/GenBank/DDBJ databases">
        <authorList>
            <person name="Magalhaes I.L.F."/>
            <person name="Oliveira U."/>
            <person name="Santos F.R."/>
            <person name="Vidigal T.H.D.A."/>
            <person name="Brescovit A.D."/>
            <person name="Santos A.J."/>
        </authorList>
    </citation>
    <scope>NUCLEOTIDE SEQUENCE</scope>
    <source>
        <tissue evidence="1">Shoot tissue taken approximately 20 cm above the soil surface</tissue>
    </source>
</reference>